<feature type="region of interest" description="Disordered" evidence="1">
    <location>
        <begin position="324"/>
        <end position="371"/>
    </location>
</feature>
<sequence length="470" mass="50281">MPSNKARESLLSLFDPLANPQTPERNISSPDSSSDKENDGPGEVTVFFNRIYTKPPQAAAPISKGKLIDYGDVFVNDSDGDRSMDCDAAENQPPDPDTEMRDVFAEPEGPFLREKRQPLADIKLEPVRHLTAFAETEELAWNEDEENVSSHIVTAAPAGDPLADVINSINLSAMTISDDVDSSGETATPASGMFPEISVSLPEVEIAPPTPTESMSPITSPVSQTGIISNLMTTPNTSMTSRPNHLTTSSADPRRTSVDLQSSFRLQLGSPDMSFDLLNDKISFLGQDGSFWGMGEDDTLDFKKEEAKMLAIAEEYERPISEETIPAPNPIRRTPPKSASASPQVNSFKLTPPNDSPVPTRKPVFSLPPRAPSAETIVPKALETTSPSDIVDVSASSSAAVNVTGKKSTSVEKAVPVVPALRIVKKSWKIHDRTSSVSSSSTVASGSSRRSSVTSASSSRSTSRSGASFT</sequence>
<feature type="compositionally biased region" description="Polar residues" evidence="1">
    <location>
        <begin position="233"/>
        <end position="251"/>
    </location>
</feature>
<comment type="caution">
    <text evidence="2">The sequence shown here is derived from an EMBL/GenBank/DDBJ whole genome shotgun (WGS) entry which is preliminary data.</text>
</comment>
<organism evidence="2 3">
    <name type="scientific">Cerrena zonata</name>
    <dbReference type="NCBI Taxonomy" id="2478898"/>
    <lineage>
        <taxon>Eukaryota</taxon>
        <taxon>Fungi</taxon>
        <taxon>Dikarya</taxon>
        <taxon>Basidiomycota</taxon>
        <taxon>Agaricomycotina</taxon>
        <taxon>Agaricomycetes</taxon>
        <taxon>Polyporales</taxon>
        <taxon>Cerrenaceae</taxon>
        <taxon>Cerrena</taxon>
    </lineage>
</organism>
<proteinExistence type="predicted"/>
<dbReference type="AlphaFoldDB" id="A0AAW0FYZ5"/>
<evidence type="ECO:0000313" key="2">
    <source>
        <dbReference type="EMBL" id="KAK7682512.1"/>
    </source>
</evidence>
<dbReference type="Proteomes" id="UP001385951">
    <property type="component" value="Unassembled WGS sequence"/>
</dbReference>
<dbReference type="EMBL" id="JASBNA010000035">
    <property type="protein sequence ID" value="KAK7682512.1"/>
    <property type="molecule type" value="Genomic_DNA"/>
</dbReference>
<feature type="region of interest" description="Disordered" evidence="1">
    <location>
        <begin position="429"/>
        <end position="470"/>
    </location>
</feature>
<evidence type="ECO:0000256" key="1">
    <source>
        <dbReference type="SAM" id="MobiDB-lite"/>
    </source>
</evidence>
<feature type="compositionally biased region" description="Polar residues" evidence="1">
    <location>
        <begin position="337"/>
        <end position="349"/>
    </location>
</feature>
<keyword evidence="3" id="KW-1185">Reference proteome</keyword>
<feature type="region of interest" description="Disordered" evidence="1">
    <location>
        <begin position="78"/>
        <end position="101"/>
    </location>
</feature>
<feature type="compositionally biased region" description="Low complexity" evidence="1">
    <location>
        <begin position="435"/>
        <end position="470"/>
    </location>
</feature>
<reference evidence="2 3" key="1">
    <citation type="submission" date="2022-09" db="EMBL/GenBank/DDBJ databases">
        <authorList>
            <person name="Palmer J.M."/>
        </authorList>
    </citation>
    <scope>NUCLEOTIDE SEQUENCE [LARGE SCALE GENOMIC DNA]</scope>
    <source>
        <strain evidence="2 3">DSM 7382</strain>
    </source>
</reference>
<accession>A0AAW0FYZ5</accession>
<name>A0AAW0FYZ5_9APHY</name>
<feature type="region of interest" description="Disordered" evidence="1">
    <location>
        <begin position="1"/>
        <end position="43"/>
    </location>
</feature>
<feature type="region of interest" description="Disordered" evidence="1">
    <location>
        <begin position="233"/>
        <end position="257"/>
    </location>
</feature>
<feature type="compositionally biased region" description="Polar residues" evidence="1">
    <location>
        <begin position="19"/>
        <end position="32"/>
    </location>
</feature>
<evidence type="ECO:0000313" key="3">
    <source>
        <dbReference type="Proteomes" id="UP001385951"/>
    </source>
</evidence>
<gene>
    <name evidence="2" type="ORF">QCA50_014312</name>
</gene>
<protein>
    <submittedName>
        <fullName evidence="2">Uncharacterized protein</fullName>
    </submittedName>
</protein>